<dbReference type="InterPro" id="IPR011701">
    <property type="entry name" value="MFS"/>
</dbReference>
<evidence type="ECO:0000313" key="8">
    <source>
        <dbReference type="EMBL" id="TIA72458.1"/>
    </source>
</evidence>
<feature type="transmembrane region" description="Helical" evidence="7">
    <location>
        <begin position="583"/>
        <end position="601"/>
    </location>
</feature>
<feature type="transmembrane region" description="Helical" evidence="7">
    <location>
        <begin position="502"/>
        <end position="521"/>
    </location>
</feature>
<evidence type="ECO:0000256" key="5">
    <source>
        <dbReference type="ARBA" id="ARBA00022989"/>
    </source>
</evidence>
<reference evidence="8 9" key="1">
    <citation type="submission" date="2018-10" db="EMBL/GenBank/DDBJ databases">
        <title>Fifty Aureobasidium pullulans genomes reveal a recombining polyextremotolerant generalist.</title>
        <authorList>
            <person name="Gostincar C."/>
            <person name="Turk M."/>
            <person name="Zajc J."/>
            <person name="Gunde-Cimerman N."/>
        </authorList>
    </citation>
    <scope>NUCLEOTIDE SEQUENCE [LARGE SCALE GENOMIC DNA]</scope>
    <source>
        <strain evidence="8 9">EXF-3380</strain>
    </source>
</reference>
<dbReference type="InterPro" id="IPR015421">
    <property type="entry name" value="PyrdxlP-dep_Trfase_major"/>
</dbReference>
<name>A0A4T0EE41_AURPU</name>
<evidence type="ECO:0000256" key="1">
    <source>
        <dbReference type="ARBA" id="ARBA00004141"/>
    </source>
</evidence>
<evidence type="ECO:0000256" key="4">
    <source>
        <dbReference type="ARBA" id="ARBA00022692"/>
    </source>
</evidence>
<proteinExistence type="inferred from homology"/>
<feature type="transmembrane region" description="Helical" evidence="7">
    <location>
        <begin position="352"/>
        <end position="375"/>
    </location>
</feature>
<feature type="transmembrane region" description="Helical" evidence="7">
    <location>
        <begin position="541"/>
        <end position="563"/>
    </location>
</feature>
<dbReference type="GO" id="GO:0005886">
    <property type="term" value="C:plasma membrane"/>
    <property type="evidence" value="ECO:0007669"/>
    <property type="project" value="TreeGrafter"/>
</dbReference>
<dbReference type="Proteomes" id="UP000304947">
    <property type="component" value="Unassembled WGS sequence"/>
</dbReference>
<gene>
    <name evidence="8" type="ORF">D6C83_00853</name>
</gene>
<feature type="transmembrane region" description="Helical" evidence="7">
    <location>
        <begin position="265"/>
        <end position="285"/>
    </location>
</feature>
<feature type="transmembrane region" description="Helical" evidence="7">
    <location>
        <begin position="384"/>
        <end position="404"/>
    </location>
</feature>
<feature type="transmembrane region" description="Helical" evidence="7">
    <location>
        <begin position="328"/>
        <end position="346"/>
    </location>
</feature>
<organism evidence="8 9">
    <name type="scientific">Aureobasidium pullulans</name>
    <name type="common">Black yeast</name>
    <name type="synonym">Pullularia pullulans</name>
    <dbReference type="NCBI Taxonomy" id="5580"/>
    <lineage>
        <taxon>Eukaryota</taxon>
        <taxon>Fungi</taxon>
        <taxon>Dikarya</taxon>
        <taxon>Ascomycota</taxon>
        <taxon>Pezizomycotina</taxon>
        <taxon>Dothideomycetes</taxon>
        <taxon>Dothideomycetidae</taxon>
        <taxon>Dothideales</taxon>
        <taxon>Saccotheciaceae</taxon>
        <taxon>Aureobasidium</taxon>
    </lineage>
</organism>
<feature type="transmembrane region" description="Helical" evidence="7">
    <location>
        <begin position="297"/>
        <end position="316"/>
    </location>
</feature>
<accession>A0A4T0EE41</accession>
<dbReference type="InterPro" id="IPR015424">
    <property type="entry name" value="PyrdxlP-dep_Trfase"/>
</dbReference>
<dbReference type="AlphaFoldDB" id="A0A4T0EE41"/>
<feature type="transmembrane region" description="Helical" evidence="7">
    <location>
        <begin position="608"/>
        <end position="628"/>
    </location>
</feature>
<evidence type="ECO:0000313" key="9">
    <source>
        <dbReference type="Proteomes" id="UP000304947"/>
    </source>
</evidence>
<dbReference type="SUPFAM" id="SSF103473">
    <property type="entry name" value="MFS general substrate transporter"/>
    <property type="match status" value="1"/>
</dbReference>
<dbReference type="PANTHER" id="PTHR23501:SF107">
    <property type="entry name" value="TRANSPORTER, PUTATIVE (AFU_ORTHOLOGUE AFUA_7G04730)-RELATED"/>
    <property type="match status" value="1"/>
</dbReference>
<feature type="transmembrane region" description="Helical" evidence="7">
    <location>
        <begin position="634"/>
        <end position="653"/>
    </location>
</feature>
<dbReference type="GO" id="GO:0022857">
    <property type="term" value="F:transmembrane transporter activity"/>
    <property type="evidence" value="ECO:0007669"/>
    <property type="project" value="InterPro"/>
</dbReference>
<comment type="similarity">
    <text evidence="2">Belongs to the major facilitator superfamily.</text>
</comment>
<evidence type="ECO:0000256" key="7">
    <source>
        <dbReference type="SAM" id="Phobius"/>
    </source>
</evidence>
<sequence length="780" mass="85871">MTFYQDDPVRSAMELFLFLFAVYYLVSPAYSTKKQKQIPLTEEEIDELVEDWTPEPLAAPVTAFEEAENEKRPVIVGPSAPKSKLANGRTVTNLATYNHFNFINSEAIKEAAVKTLRAYGVGPCGPPGFYGTQDVHQTLEADIAAHLGTPAAIVYAQSFSTISSVIPAFSKRGDIIVADKAINFATRKGIQISRSTVRWFEHNDMEDLERVLAKLEAYGHMKTPVPGSGAAYAGEQVDPDYQAGVQKAEGVTLAWNKRALWITYIWIYVVYFEIALMSTITGYLGNYANADFSTSQLLSVSSVMSSIIGGVLRLPTAKIIDIWGRAEGFFVMMCICIIGLIIFAASNNVQTYAAASVIYYIGYDGMYYVMTVFIADTTRLKHRILMLAISQTPFICTAFTTPYAVSSFVSGAGWRWGYGTFAIVTPVACLPLCGIFLYYQRKAEKMGLYKRTESPVRGWYQTVVHYWVEFDMVGVFLLCAGFVLFLLPFSLATSVAGQWKSASIISMLVIGFVILCLFPVWERFGASKPFLPWDKLKDRTVFGSVLCISSLYAAFYCWNLYYYTFNQVVLGLGTRDATYMGEIYTVGSCFFGVITGLLVKWTKRYKWIALASVFRPLYIMGTGLLIHFRQPGTAVGYVVMCQIFIAFAGGTLVPCHQVAALAAGTHGEFATTLALLYLASSVGGAIGDSIAGGIWTNVYPGELAKRLPADVATSVYTSYTNALTYPVGSETRDAIGVAFGIAQRDMCIAASSITALTFIAVWIWRDINLANKKQIKGVVV</sequence>
<comment type="subcellular location">
    <subcellularLocation>
        <location evidence="1">Membrane</location>
        <topology evidence="1">Multi-pass membrane protein</topology>
    </subcellularLocation>
</comment>
<dbReference type="PANTHER" id="PTHR23501">
    <property type="entry name" value="MAJOR FACILITATOR SUPERFAMILY"/>
    <property type="match status" value="1"/>
</dbReference>
<dbReference type="Gene3D" id="1.20.1250.20">
    <property type="entry name" value="MFS general substrate transporter like domains"/>
    <property type="match status" value="2"/>
</dbReference>
<keyword evidence="6 7" id="KW-0472">Membrane</keyword>
<dbReference type="InterPro" id="IPR036259">
    <property type="entry name" value="MFS_trans_sf"/>
</dbReference>
<dbReference type="FunFam" id="1.20.1250.20:FF:000284">
    <property type="entry name" value="Siderophore iron transporter mirB"/>
    <property type="match status" value="1"/>
</dbReference>
<comment type="caution">
    <text evidence="8">The sequence shown here is derived from an EMBL/GenBank/DDBJ whole genome shotgun (WGS) entry which is preliminary data.</text>
</comment>
<evidence type="ECO:0000256" key="2">
    <source>
        <dbReference type="ARBA" id="ARBA00008335"/>
    </source>
</evidence>
<feature type="transmembrane region" description="Helical" evidence="7">
    <location>
        <begin position="475"/>
        <end position="496"/>
    </location>
</feature>
<dbReference type="Gene3D" id="3.40.640.10">
    <property type="entry name" value="Type I PLP-dependent aspartate aminotransferase-like (Major domain)"/>
    <property type="match status" value="1"/>
</dbReference>
<keyword evidence="5 7" id="KW-1133">Transmembrane helix</keyword>
<evidence type="ECO:0000256" key="6">
    <source>
        <dbReference type="ARBA" id="ARBA00023136"/>
    </source>
</evidence>
<keyword evidence="3" id="KW-0813">Transport</keyword>
<protein>
    <submittedName>
        <fullName evidence="8">MFS general substrate transporter</fullName>
    </submittedName>
</protein>
<feature type="transmembrane region" description="Helical" evidence="7">
    <location>
        <begin position="12"/>
        <end position="30"/>
    </location>
</feature>
<feature type="transmembrane region" description="Helical" evidence="7">
    <location>
        <begin position="416"/>
        <end position="439"/>
    </location>
</feature>
<dbReference type="Pfam" id="PF07690">
    <property type="entry name" value="MFS_1"/>
    <property type="match status" value="1"/>
</dbReference>
<dbReference type="EMBL" id="QZBU01000127">
    <property type="protein sequence ID" value="TIA72458.1"/>
    <property type="molecule type" value="Genomic_DNA"/>
</dbReference>
<evidence type="ECO:0000256" key="3">
    <source>
        <dbReference type="ARBA" id="ARBA00022448"/>
    </source>
</evidence>
<dbReference type="SUPFAM" id="SSF53383">
    <property type="entry name" value="PLP-dependent transferases"/>
    <property type="match status" value="1"/>
</dbReference>
<feature type="transmembrane region" description="Helical" evidence="7">
    <location>
        <begin position="746"/>
        <end position="764"/>
    </location>
</feature>
<keyword evidence="4 7" id="KW-0812">Transmembrane</keyword>